<dbReference type="PANTHER" id="PTHR12103">
    <property type="entry name" value="5'-NUCLEOTIDASE DOMAIN-CONTAINING"/>
    <property type="match status" value="1"/>
</dbReference>
<dbReference type="Gene3D" id="3.40.50.1000">
    <property type="entry name" value="HAD superfamily/HAD-like"/>
    <property type="match status" value="2"/>
</dbReference>
<dbReference type="InterPro" id="IPR008380">
    <property type="entry name" value="HAD-SF_hydro_IG_5-nucl"/>
</dbReference>
<dbReference type="SUPFAM" id="SSF56784">
    <property type="entry name" value="HAD-like"/>
    <property type="match status" value="1"/>
</dbReference>
<dbReference type="PIRSF" id="PIRSF017434">
    <property type="entry name" value="Purine_5'-nucleotidase"/>
    <property type="match status" value="1"/>
</dbReference>
<evidence type="ECO:0000256" key="2">
    <source>
        <dbReference type="ARBA" id="ARBA00022723"/>
    </source>
</evidence>
<feature type="binding site" evidence="6">
    <location>
        <position position="290"/>
    </location>
    <ligand>
        <name>Mg(2+)</name>
        <dbReference type="ChEBI" id="CHEBI:18420"/>
    </ligand>
</feature>
<evidence type="ECO:0000256" key="4">
    <source>
        <dbReference type="ARBA" id="ARBA00022842"/>
    </source>
</evidence>
<dbReference type="GO" id="GO:0046872">
    <property type="term" value="F:metal ion binding"/>
    <property type="evidence" value="ECO:0007669"/>
    <property type="project" value="UniProtKB-KW"/>
</dbReference>
<dbReference type="CDD" id="cd07522">
    <property type="entry name" value="HAD_cN-II"/>
    <property type="match status" value="1"/>
</dbReference>
<dbReference type="InterPro" id="IPR016695">
    <property type="entry name" value="Pur_nucleotidase"/>
</dbReference>
<feature type="compositionally biased region" description="Acidic residues" evidence="7">
    <location>
        <begin position="472"/>
        <end position="485"/>
    </location>
</feature>
<dbReference type="Pfam" id="PF05761">
    <property type="entry name" value="5_nucleotid"/>
    <property type="match status" value="3"/>
</dbReference>
<keyword evidence="2 6" id="KW-0479">Metal-binding</keyword>
<comment type="similarity">
    <text evidence="1">Belongs to the 5'(3')-deoxyribonucleotidase family.</text>
</comment>
<dbReference type="InterPro" id="IPR036412">
    <property type="entry name" value="HAD-like_sf"/>
</dbReference>
<feature type="active site" description="Proton donor" evidence="5">
    <location>
        <position position="68"/>
    </location>
</feature>
<dbReference type="PANTHER" id="PTHR12103:SF36">
    <property type="entry name" value="CYTOSOLIC PURINE 5'-NUCLEOTIDASE ISOFORM X1"/>
    <property type="match status" value="1"/>
</dbReference>
<feature type="binding site" evidence="6">
    <location>
        <position position="66"/>
    </location>
    <ligand>
        <name>Mg(2+)</name>
        <dbReference type="ChEBI" id="CHEBI:18420"/>
    </ligand>
</feature>
<feature type="active site" description="Nucleophile" evidence="5">
    <location>
        <position position="66"/>
    </location>
</feature>
<dbReference type="AlphaFoldDB" id="A0A8B9HLU7"/>
<evidence type="ECO:0000256" key="5">
    <source>
        <dbReference type="PIRSR" id="PIRSR017434-1"/>
    </source>
</evidence>
<proteinExistence type="inferred from homology"/>
<organism evidence="8 9">
    <name type="scientific">Astyanax mexicanus</name>
    <name type="common">Blind cave fish</name>
    <name type="synonym">Astyanax fasciatus mexicanus</name>
    <dbReference type="NCBI Taxonomy" id="7994"/>
    <lineage>
        <taxon>Eukaryota</taxon>
        <taxon>Metazoa</taxon>
        <taxon>Chordata</taxon>
        <taxon>Craniata</taxon>
        <taxon>Vertebrata</taxon>
        <taxon>Euteleostomi</taxon>
        <taxon>Actinopterygii</taxon>
        <taxon>Neopterygii</taxon>
        <taxon>Teleostei</taxon>
        <taxon>Ostariophysi</taxon>
        <taxon>Characiformes</taxon>
        <taxon>Characoidei</taxon>
        <taxon>Acestrorhamphidae</taxon>
        <taxon>Acestrorhamphinae</taxon>
        <taxon>Astyanax</taxon>
    </lineage>
</organism>
<evidence type="ECO:0000256" key="7">
    <source>
        <dbReference type="SAM" id="MobiDB-lite"/>
    </source>
</evidence>
<comment type="cofactor">
    <cofactor evidence="6">
        <name>Mg(2+)</name>
        <dbReference type="ChEBI" id="CHEBI:18420"/>
    </cofactor>
    <text evidence="6">Binds 1 Mg(2+) ion per subunit.</text>
</comment>
<keyword evidence="3" id="KW-0378">Hydrolase</keyword>
<dbReference type="FunFam" id="3.40.50.1000:FF:000021">
    <property type="entry name" value="NT5C2 isoform 1"/>
    <property type="match status" value="1"/>
</dbReference>
<dbReference type="GO" id="GO:0046037">
    <property type="term" value="P:GMP metabolic process"/>
    <property type="evidence" value="ECO:0007669"/>
    <property type="project" value="UniProtKB-ARBA"/>
</dbReference>
<dbReference type="Proteomes" id="UP000694621">
    <property type="component" value="Unplaced"/>
</dbReference>
<name>A0A8B9HLU7_ASTMX</name>
<evidence type="ECO:0000313" key="9">
    <source>
        <dbReference type="Proteomes" id="UP000694621"/>
    </source>
</evidence>
<evidence type="ECO:0000313" key="8">
    <source>
        <dbReference type="Ensembl" id="ENSAMXP00005014587.1"/>
    </source>
</evidence>
<feature type="binding site" evidence="6">
    <location>
        <position position="68"/>
    </location>
    <ligand>
        <name>GMP</name>
        <dbReference type="ChEBI" id="CHEBI:58115"/>
    </ligand>
</feature>
<dbReference type="InterPro" id="IPR023214">
    <property type="entry name" value="HAD_sf"/>
</dbReference>
<keyword evidence="4 6" id="KW-0460">Magnesium</keyword>
<feature type="region of interest" description="Disordered" evidence="7">
    <location>
        <begin position="452"/>
        <end position="485"/>
    </location>
</feature>
<protein>
    <submittedName>
        <fullName evidence="8">5'-nucleotidase, cytosolic IIb</fullName>
    </submittedName>
</protein>
<sequence length="485" mass="55718">PQLRGEADGCWDLKMTTSWSDRLQDYADLPANMDGLAMKKYRREAYHRVFVNRSLAMEKIKCFGFDMDYTLAVYKSPEYESLGFDLTVERLVSIGYPQELLGFVYDPSFPTRGLVFDTMYGNLLKVDAYGNILVCVHGFNFLRGQCFCPQGTLKEKTVENLEKYVVKDPKLPLLLSRMNEVSKVFLATNSDYKYTDKIMTYLFDFPYGPKHGSPHRPWQSYFDLILVDARKPLFFAEGTVLRQVDTTTGRLKIGTYTGPLQHGIVYSGGSSDIVCDLLGAKGKDIIYIGDHIFGDILKSKKRQGWRTFLVIPELAQELHVWTDKSCEHLDSSSNERPDISAIQRRVKKVTHDMDMCYGMMGSLFRSGSRQTLFASQVMRYADLYAASFINLLYYPFSYLFRAAHVLMPHESTVEHTHVDTDIESPLATRNRHCVDCKDGDCKRSQLTRSLSEIKPPHLFPQTPQEITHCHDEDDDEEEEEEEEEE</sequence>
<evidence type="ECO:0000256" key="6">
    <source>
        <dbReference type="PIRSR" id="PIRSR017434-2"/>
    </source>
</evidence>
<reference evidence="8" key="1">
    <citation type="submission" date="2025-08" db="UniProtKB">
        <authorList>
            <consortium name="Ensembl"/>
        </authorList>
    </citation>
    <scope>IDENTIFICATION</scope>
</reference>
<dbReference type="GO" id="GO:0008253">
    <property type="term" value="F:5'-nucleotidase activity"/>
    <property type="evidence" value="ECO:0007669"/>
    <property type="project" value="TreeGrafter"/>
</dbReference>
<dbReference type="Ensembl" id="ENSAMXT00005016157.1">
    <property type="protein sequence ID" value="ENSAMXP00005014587.1"/>
    <property type="gene ID" value="ENSAMXG00005007703.1"/>
</dbReference>
<evidence type="ECO:0000256" key="3">
    <source>
        <dbReference type="ARBA" id="ARBA00022801"/>
    </source>
</evidence>
<accession>A0A8B9HLU7</accession>
<evidence type="ECO:0000256" key="1">
    <source>
        <dbReference type="ARBA" id="ARBA00009589"/>
    </source>
</evidence>